<evidence type="ECO:0000313" key="3">
    <source>
        <dbReference type="Proteomes" id="UP000662939"/>
    </source>
</evidence>
<sequence>MPHEVTTSDLETMAREQFSRSLRDKPDPASLDLNQNMAESYGLTSLNKVLFLTSLCKVANIDLGHFAEEDFAAMRTLADVVATLAPYWKGSAQ</sequence>
<dbReference type="EMBL" id="CP070496">
    <property type="protein sequence ID" value="QSB06873.1"/>
    <property type="molecule type" value="Genomic_DNA"/>
</dbReference>
<dbReference type="RefSeq" id="WP_213172880.1">
    <property type="nucleotide sequence ID" value="NZ_CP070496.1"/>
</dbReference>
<name>A0A895XTR4_9ACTN</name>
<dbReference type="Proteomes" id="UP000662939">
    <property type="component" value="Chromosome"/>
</dbReference>
<evidence type="ECO:0000313" key="2">
    <source>
        <dbReference type="EMBL" id="QSB06873.1"/>
    </source>
</evidence>
<protein>
    <recommendedName>
        <fullName evidence="4">Carrier domain-containing protein</fullName>
    </recommendedName>
</protein>
<feature type="compositionally biased region" description="Basic and acidic residues" evidence="1">
    <location>
        <begin position="12"/>
        <end position="27"/>
    </location>
</feature>
<dbReference type="KEGG" id="nav:JQS30_08300"/>
<dbReference type="SUPFAM" id="SSF47336">
    <property type="entry name" value="ACP-like"/>
    <property type="match status" value="1"/>
</dbReference>
<gene>
    <name evidence="2" type="ORF">JQS30_08300</name>
</gene>
<dbReference type="InterPro" id="IPR036736">
    <property type="entry name" value="ACP-like_sf"/>
</dbReference>
<accession>A0A895XTR4</accession>
<feature type="region of interest" description="Disordered" evidence="1">
    <location>
        <begin position="1"/>
        <end position="31"/>
    </location>
</feature>
<reference evidence="2" key="1">
    <citation type="submission" date="2021-02" db="EMBL/GenBank/DDBJ databases">
        <title>Natronoglycomyces albus gen. nov., sp. nov, a haloalkaliphilic actinobacterium from a soda solonchak soil.</title>
        <authorList>
            <person name="Sorokin D.Y."/>
            <person name="Khijniak T.V."/>
            <person name="Zakharycheva A.P."/>
            <person name="Boueva O.V."/>
            <person name="Ariskina E.V."/>
            <person name="Hahnke R.L."/>
            <person name="Bunk B."/>
            <person name="Sproer C."/>
            <person name="Schumann P."/>
            <person name="Evtushenko L.I."/>
            <person name="Kublanov I.V."/>
        </authorList>
    </citation>
    <scope>NUCLEOTIDE SEQUENCE</scope>
    <source>
        <strain evidence="2">DSM 106290</strain>
    </source>
</reference>
<proteinExistence type="predicted"/>
<evidence type="ECO:0000256" key="1">
    <source>
        <dbReference type="SAM" id="MobiDB-lite"/>
    </source>
</evidence>
<keyword evidence="3" id="KW-1185">Reference proteome</keyword>
<feature type="compositionally biased region" description="Polar residues" evidence="1">
    <location>
        <begin position="1"/>
        <end position="10"/>
    </location>
</feature>
<dbReference type="AlphaFoldDB" id="A0A895XTR4"/>
<evidence type="ECO:0008006" key="4">
    <source>
        <dbReference type="Google" id="ProtNLM"/>
    </source>
</evidence>
<organism evidence="2 3">
    <name type="scientific">Natronoglycomyces albus</name>
    <dbReference type="NCBI Taxonomy" id="2811108"/>
    <lineage>
        <taxon>Bacteria</taxon>
        <taxon>Bacillati</taxon>
        <taxon>Actinomycetota</taxon>
        <taxon>Actinomycetes</taxon>
        <taxon>Glycomycetales</taxon>
        <taxon>Glycomycetaceae</taxon>
        <taxon>Natronoglycomyces</taxon>
    </lineage>
</organism>